<dbReference type="PROSITE" id="PS50888">
    <property type="entry name" value="BHLH"/>
    <property type="match status" value="1"/>
</dbReference>
<dbReference type="SUPFAM" id="SSF47459">
    <property type="entry name" value="HLH, helix-loop-helix DNA-binding domain"/>
    <property type="match status" value="1"/>
</dbReference>
<evidence type="ECO:0000313" key="8">
    <source>
        <dbReference type="EMBL" id="CAI9092143.1"/>
    </source>
</evidence>
<keyword evidence="3" id="KW-0238">DNA-binding</keyword>
<feature type="domain" description="BHLH" evidence="7">
    <location>
        <begin position="84"/>
        <end position="136"/>
    </location>
</feature>
<comment type="subcellular location">
    <subcellularLocation>
        <location evidence="1">Nucleus</location>
    </subcellularLocation>
</comment>
<dbReference type="SMART" id="SM00353">
    <property type="entry name" value="HLH"/>
    <property type="match status" value="1"/>
</dbReference>
<evidence type="ECO:0000256" key="5">
    <source>
        <dbReference type="ARBA" id="ARBA00023242"/>
    </source>
</evidence>
<dbReference type="PANTHER" id="PTHR13935">
    <property type="entry name" value="ACHAETE-SCUTE TRANSCRIPTION FACTOR-RELATED"/>
    <property type="match status" value="1"/>
</dbReference>
<organism evidence="8 9">
    <name type="scientific">Oldenlandia corymbosa var. corymbosa</name>
    <dbReference type="NCBI Taxonomy" id="529605"/>
    <lineage>
        <taxon>Eukaryota</taxon>
        <taxon>Viridiplantae</taxon>
        <taxon>Streptophyta</taxon>
        <taxon>Embryophyta</taxon>
        <taxon>Tracheophyta</taxon>
        <taxon>Spermatophyta</taxon>
        <taxon>Magnoliopsida</taxon>
        <taxon>eudicotyledons</taxon>
        <taxon>Gunneridae</taxon>
        <taxon>Pentapetalae</taxon>
        <taxon>asterids</taxon>
        <taxon>lamiids</taxon>
        <taxon>Gentianales</taxon>
        <taxon>Rubiaceae</taxon>
        <taxon>Rubioideae</taxon>
        <taxon>Spermacoceae</taxon>
        <taxon>Hedyotis-Oldenlandia complex</taxon>
        <taxon>Oldenlandia</taxon>
    </lineage>
</organism>
<keyword evidence="9" id="KW-1185">Reference proteome</keyword>
<evidence type="ECO:0000256" key="4">
    <source>
        <dbReference type="ARBA" id="ARBA00023163"/>
    </source>
</evidence>
<gene>
    <name evidence="8" type="ORF">OLC1_LOCUS3886</name>
</gene>
<keyword evidence="2" id="KW-0805">Transcription regulation</keyword>
<dbReference type="Gene3D" id="4.10.280.10">
    <property type="entry name" value="Helix-loop-helix DNA-binding domain"/>
    <property type="match status" value="1"/>
</dbReference>
<dbReference type="PANTHER" id="PTHR13935:SF106">
    <property type="entry name" value="ACHAETE-SCUTE COMPLEX PROTEIN T5-RELATED"/>
    <property type="match status" value="1"/>
</dbReference>
<accession>A0AAV1CC70</accession>
<dbReference type="AlphaFoldDB" id="A0AAV1CC70"/>
<protein>
    <submittedName>
        <fullName evidence="8">OLC1v1027319C3</fullName>
    </submittedName>
</protein>
<dbReference type="Proteomes" id="UP001161247">
    <property type="component" value="Chromosome 1"/>
</dbReference>
<dbReference type="InterPro" id="IPR036638">
    <property type="entry name" value="HLH_DNA-bd_sf"/>
</dbReference>
<feature type="compositionally biased region" description="Polar residues" evidence="6">
    <location>
        <begin position="17"/>
        <end position="39"/>
    </location>
</feature>
<evidence type="ECO:0000256" key="1">
    <source>
        <dbReference type="ARBA" id="ARBA00004123"/>
    </source>
</evidence>
<proteinExistence type="predicted"/>
<evidence type="ECO:0000256" key="6">
    <source>
        <dbReference type="SAM" id="MobiDB-lite"/>
    </source>
</evidence>
<dbReference type="Pfam" id="PF00010">
    <property type="entry name" value="HLH"/>
    <property type="match status" value="1"/>
</dbReference>
<dbReference type="EMBL" id="OX459118">
    <property type="protein sequence ID" value="CAI9092143.1"/>
    <property type="molecule type" value="Genomic_DNA"/>
</dbReference>
<evidence type="ECO:0000259" key="7">
    <source>
        <dbReference type="PROSITE" id="PS50888"/>
    </source>
</evidence>
<dbReference type="GO" id="GO:0000977">
    <property type="term" value="F:RNA polymerase II transcription regulatory region sequence-specific DNA binding"/>
    <property type="evidence" value="ECO:0007669"/>
    <property type="project" value="TreeGrafter"/>
</dbReference>
<reference evidence="8" key="1">
    <citation type="submission" date="2023-03" db="EMBL/GenBank/DDBJ databases">
        <authorList>
            <person name="Julca I."/>
        </authorList>
    </citation>
    <scope>NUCLEOTIDE SEQUENCE</scope>
</reference>
<feature type="region of interest" description="Disordered" evidence="6">
    <location>
        <begin position="17"/>
        <end position="92"/>
    </location>
</feature>
<keyword evidence="4" id="KW-0804">Transcription</keyword>
<sequence length="296" mass="33534">MYTLQQRYELEENQIQIHQPDQISPNLSTHETTTLPLINSSRSRTSTDDDLGKKLQQNRGRSSFQQPIKNNNRVQQEEDEAKQNKRIQHRDIERQRRQEMASLYASLRSLLPLEYVKGKRAVCDHMQEAVNYIKCLQTNIIQLQAKRDRLLTTTTTTHIHSSTTTAASLRSSRNVGNTASNTSCCIPVRTTDISVIPCTGGGLEILISTRPKQAQFPLSRVLKLLLSHGLDVVSCVSTTVHDLKLHKIHSQLQVTDGGDQSNIDIMELQQKLTNLADEMLEGEKKKKEGIYIKPIN</sequence>
<dbReference type="CDD" id="cd18914">
    <property type="entry name" value="bHLH_AtORG2_like"/>
    <property type="match status" value="1"/>
</dbReference>
<dbReference type="InterPro" id="IPR015660">
    <property type="entry name" value="MASH1/Ascl1a-like"/>
</dbReference>
<keyword evidence="5" id="KW-0539">Nucleus</keyword>
<feature type="compositionally biased region" description="Polar residues" evidence="6">
    <location>
        <begin position="55"/>
        <end position="74"/>
    </location>
</feature>
<dbReference type="InterPro" id="IPR011598">
    <property type="entry name" value="bHLH_dom"/>
</dbReference>
<evidence type="ECO:0000256" key="3">
    <source>
        <dbReference type="ARBA" id="ARBA00023125"/>
    </source>
</evidence>
<dbReference type="GO" id="GO:0090575">
    <property type="term" value="C:RNA polymerase II transcription regulator complex"/>
    <property type="evidence" value="ECO:0007669"/>
    <property type="project" value="TreeGrafter"/>
</dbReference>
<dbReference type="GO" id="GO:0046983">
    <property type="term" value="F:protein dimerization activity"/>
    <property type="evidence" value="ECO:0007669"/>
    <property type="project" value="InterPro"/>
</dbReference>
<evidence type="ECO:0000313" key="9">
    <source>
        <dbReference type="Proteomes" id="UP001161247"/>
    </source>
</evidence>
<evidence type="ECO:0000256" key="2">
    <source>
        <dbReference type="ARBA" id="ARBA00023015"/>
    </source>
</evidence>
<dbReference type="GO" id="GO:0000981">
    <property type="term" value="F:DNA-binding transcription factor activity, RNA polymerase II-specific"/>
    <property type="evidence" value="ECO:0007669"/>
    <property type="project" value="TreeGrafter"/>
</dbReference>
<name>A0AAV1CC70_OLDCO</name>